<dbReference type="OrthoDB" id="292005at2"/>
<comment type="subcellular location">
    <subcellularLocation>
        <location evidence="3">Cytoplasm</location>
    </subcellularLocation>
</comment>
<dbReference type="InterPro" id="IPR050595">
    <property type="entry name" value="Bact_response_regulator"/>
</dbReference>
<keyword evidence="3" id="KW-0963">Cytoplasm</keyword>
<dbReference type="GO" id="GO:0005737">
    <property type="term" value="C:cytoplasm"/>
    <property type="evidence" value="ECO:0007669"/>
    <property type="project" value="UniProtKB-SubCell"/>
</dbReference>
<gene>
    <name evidence="3" type="primary">csrA</name>
    <name evidence="6" type="ORF">LF1_46700</name>
</gene>
<sequence>MLVLSRRSKDKVVFPQLGITIHFIRVQSGQVKIGIDAPREIKILRDELHTDEAAFERQLNLLPRDVRHGIRNELHQVSVGLHLFKELMIASLPEEADEVFVQIQEALGRLDAEEALNPPLKNGPKKNNGSVVLVEDQPNEREMLASVLRLKGVDVVALTNGTETIDYFRDNPAPRHLLIDMQMPECDGATAIKTLQSQGQLDSTTVFAVSGVSPEAYGISVGGDGVDSVDRWFPKPLNPTNLIDALTIAVG</sequence>
<dbReference type="Pfam" id="PF00072">
    <property type="entry name" value="Response_reg"/>
    <property type="match status" value="1"/>
</dbReference>
<dbReference type="InterPro" id="IPR001789">
    <property type="entry name" value="Sig_transdc_resp-reg_receiver"/>
</dbReference>
<dbReference type="GO" id="GO:0006109">
    <property type="term" value="P:regulation of carbohydrate metabolic process"/>
    <property type="evidence" value="ECO:0007669"/>
    <property type="project" value="InterPro"/>
</dbReference>
<dbReference type="GO" id="GO:0044781">
    <property type="term" value="P:bacterial-type flagellum organization"/>
    <property type="evidence" value="ECO:0007669"/>
    <property type="project" value="UniProtKB-KW"/>
</dbReference>
<keyword evidence="1 4" id="KW-0597">Phosphoprotein</keyword>
<dbReference type="InterPro" id="IPR011006">
    <property type="entry name" value="CheY-like_superfamily"/>
</dbReference>
<dbReference type="GO" id="GO:0045947">
    <property type="term" value="P:negative regulation of translational initiation"/>
    <property type="evidence" value="ECO:0007669"/>
    <property type="project" value="UniProtKB-UniRule"/>
</dbReference>
<dbReference type="EMBL" id="VRLW01000001">
    <property type="protein sequence ID" value="KAA1262109.1"/>
    <property type="molecule type" value="Genomic_DNA"/>
</dbReference>
<protein>
    <recommendedName>
        <fullName evidence="3">Translational regulator CsrA</fullName>
    </recommendedName>
</protein>
<organism evidence="6 7">
    <name type="scientific">Rubripirellula obstinata</name>
    <dbReference type="NCBI Taxonomy" id="406547"/>
    <lineage>
        <taxon>Bacteria</taxon>
        <taxon>Pseudomonadati</taxon>
        <taxon>Planctomycetota</taxon>
        <taxon>Planctomycetia</taxon>
        <taxon>Pirellulales</taxon>
        <taxon>Pirellulaceae</taxon>
        <taxon>Rubripirellula</taxon>
    </lineage>
</organism>
<dbReference type="AlphaFoldDB" id="A0A5B1CQI5"/>
<keyword evidence="3" id="KW-0694">RNA-binding</keyword>
<dbReference type="GO" id="GO:0048027">
    <property type="term" value="F:mRNA 5'-UTR binding"/>
    <property type="evidence" value="ECO:0007669"/>
    <property type="project" value="UniProtKB-UniRule"/>
</dbReference>
<feature type="domain" description="Response regulatory" evidence="5">
    <location>
        <begin position="130"/>
        <end position="250"/>
    </location>
</feature>
<dbReference type="GO" id="GO:1902208">
    <property type="term" value="P:regulation of bacterial-type flagellum assembly"/>
    <property type="evidence" value="ECO:0007669"/>
    <property type="project" value="UniProtKB-UniRule"/>
</dbReference>
<reference evidence="6 7" key="1">
    <citation type="submission" date="2019-08" db="EMBL/GenBank/DDBJ databases">
        <title>Deep-cultivation of Planctomycetes and their phenomic and genomic characterization uncovers novel biology.</title>
        <authorList>
            <person name="Wiegand S."/>
            <person name="Jogler M."/>
            <person name="Boedeker C."/>
            <person name="Pinto D."/>
            <person name="Vollmers J."/>
            <person name="Rivas-Marin E."/>
            <person name="Kohn T."/>
            <person name="Peeters S.H."/>
            <person name="Heuer A."/>
            <person name="Rast P."/>
            <person name="Oberbeckmann S."/>
            <person name="Bunk B."/>
            <person name="Jeske O."/>
            <person name="Meyerdierks A."/>
            <person name="Storesund J.E."/>
            <person name="Kallscheuer N."/>
            <person name="Luecker S."/>
            <person name="Lage O.M."/>
            <person name="Pohl T."/>
            <person name="Merkel B.J."/>
            <person name="Hornburger P."/>
            <person name="Mueller R.-W."/>
            <person name="Bruemmer F."/>
            <person name="Labrenz M."/>
            <person name="Spormann A.M."/>
            <person name="Op Den Camp H."/>
            <person name="Overmann J."/>
            <person name="Amann R."/>
            <person name="Jetten M.S.M."/>
            <person name="Mascher T."/>
            <person name="Medema M.H."/>
            <person name="Devos D.P."/>
            <person name="Kaster A.-K."/>
            <person name="Ovreas L."/>
            <person name="Rohde M."/>
            <person name="Galperin M.Y."/>
            <person name="Jogler C."/>
        </authorList>
    </citation>
    <scope>NUCLEOTIDE SEQUENCE [LARGE SCALE GENOMIC DNA]</scope>
    <source>
        <strain evidence="6 7">LF1</strain>
    </source>
</reference>
<dbReference type="InterPro" id="IPR003751">
    <property type="entry name" value="CsrA"/>
</dbReference>
<dbReference type="InterPro" id="IPR036107">
    <property type="entry name" value="CsrA_sf"/>
</dbReference>
<keyword evidence="3" id="KW-0810">Translation regulation</keyword>
<comment type="function">
    <text evidence="3">A translational regulator that binds mRNA to regulate translation initiation and/or mRNA stability. Usually binds in the 5'-UTR at or near the Shine-Dalgarno sequence preventing ribosome-binding, thus repressing translation. Its main target seems to be the major flagellin gene, while its function is anatagonized by FliW.</text>
</comment>
<dbReference type="PROSITE" id="PS50110">
    <property type="entry name" value="RESPONSE_REGULATORY"/>
    <property type="match status" value="1"/>
</dbReference>
<evidence type="ECO:0000259" key="5">
    <source>
        <dbReference type="PROSITE" id="PS50110"/>
    </source>
</evidence>
<dbReference type="Gene3D" id="3.40.50.2300">
    <property type="match status" value="1"/>
</dbReference>
<evidence type="ECO:0000256" key="3">
    <source>
        <dbReference type="HAMAP-Rule" id="MF_00167"/>
    </source>
</evidence>
<keyword evidence="3" id="KW-0678">Repressor</keyword>
<keyword evidence="7" id="KW-1185">Reference proteome</keyword>
<dbReference type="GO" id="GO:0000160">
    <property type="term" value="P:phosphorelay signal transduction system"/>
    <property type="evidence" value="ECO:0007669"/>
    <property type="project" value="UniProtKB-KW"/>
</dbReference>
<name>A0A5B1CQI5_9BACT</name>
<dbReference type="GO" id="GO:0006402">
    <property type="term" value="P:mRNA catabolic process"/>
    <property type="evidence" value="ECO:0007669"/>
    <property type="project" value="InterPro"/>
</dbReference>
<evidence type="ECO:0000256" key="1">
    <source>
        <dbReference type="ARBA" id="ARBA00022553"/>
    </source>
</evidence>
<dbReference type="Gene3D" id="2.60.40.4380">
    <property type="entry name" value="Translational regulator CsrA"/>
    <property type="match status" value="1"/>
</dbReference>
<comment type="subunit">
    <text evidence="3">Homodimer; the beta-strands of each monomer intercalate to form a hydrophobic core, while the alpha-helices form wings that extend away from the core.</text>
</comment>
<comment type="caution">
    <text evidence="6">The sequence shown here is derived from an EMBL/GenBank/DDBJ whole genome shotgun (WGS) entry which is preliminary data.</text>
</comment>
<dbReference type="RefSeq" id="WP_068265525.1">
    <property type="nucleotide sequence ID" value="NZ_LWSK01000090.1"/>
</dbReference>
<evidence type="ECO:0000256" key="4">
    <source>
        <dbReference type="PROSITE-ProRule" id="PRU00169"/>
    </source>
</evidence>
<dbReference type="HAMAP" id="MF_00167">
    <property type="entry name" value="CsrA"/>
    <property type="match status" value="1"/>
</dbReference>
<evidence type="ECO:0000313" key="6">
    <source>
        <dbReference type="EMBL" id="KAA1262109.1"/>
    </source>
</evidence>
<accession>A0A5B1CQI5</accession>
<dbReference type="PANTHER" id="PTHR44591">
    <property type="entry name" value="STRESS RESPONSE REGULATOR PROTEIN 1"/>
    <property type="match status" value="1"/>
</dbReference>
<evidence type="ECO:0000313" key="7">
    <source>
        <dbReference type="Proteomes" id="UP000322699"/>
    </source>
</evidence>
<dbReference type="SMART" id="SM00448">
    <property type="entry name" value="REC"/>
    <property type="match status" value="1"/>
</dbReference>
<keyword evidence="3" id="KW-1005">Bacterial flagellum biogenesis</keyword>
<comment type="similarity">
    <text evidence="3">Belongs to the CsrA/RsmA family.</text>
</comment>
<evidence type="ECO:0000256" key="2">
    <source>
        <dbReference type="ARBA" id="ARBA00023012"/>
    </source>
</evidence>
<dbReference type="PANTHER" id="PTHR44591:SF14">
    <property type="entry name" value="PROTEIN PILG"/>
    <property type="match status" value="1"/>
</dbReference>
<dbReference type="SUPFAM" id="SSF52172">
    <property type="entry name" value="CheY-like"/>
    <property type="match status" value="1"/>
</dbReference>
<keyword evidence="2" id="KW-0902">Two-component regulatory system</keyword>
<dbReference type="SUPFAM" id="SSF117130">
    <property type="entry name" value="CsrA-like"/>
    <property type="match status" value="1"/>
</dbReference>
<feature type="modified residue" description="4-aspartylphosphate" evidence="4">
    <location>
        <position position="180"/>
    </location>
</feature>
<dbReference type="Pfam" id="PF02599">
    <property type="entry name" value="CsrA"/>
    <property type="match status" value="1"/>
</dbReference>
<dbReference type="Proteomes" id="UP000322699">
    <property type="component" value="Unassembled WGS sequence"/>
</dbReference>
<proteinExistence type="inferred from homology"/>